<dbReference type="InterPro" id="IPR001173">
    <property type="entry name" value="Glyco_trans_2-like"/>
</dbReference>
<sequence length="320" mass="35312">MTKTASILTIASGREAHLRNVLLGLSRQTAPPHEVIIARMQDAPYDLPPMPFPVRQIHVPGTLPLARARNMAAAAATGEMLIFLDVDCIPHPTLVADYTAPAFDGVLMGEVMYLPSGAASDGWSIPAFDAVAEKHSDRQGPPAHGIETCTDYRCFWSLNFALPRAVFEASQRFDERFTGYGGEDTDFAKAVSMAGIPIGWIAGAKVYHQYHPHHMPPLHHLHSVVRNAELFAEKWGYRTMEHWLYAFMLMGLIDNSGPTIRILREPDEADIAFTRQGEDMPYANTRRILNLLKERHGLAIEAGSADPGQKALLRPAIAAE</sequence>
<gene>
    <name evidence="5" type="ORF">GR316_12195</name>
</gene>
<evidence type="ECO:0000256" key="3">
    <source>
        <dbReference type="ARBA" id="ARBA00022679"/>
    </source>
</evidence>
<dbReference type="RefSeq" id="WP_211785270.1">
    <property type="nucleotide sequence ID" value="NZ_CP047290.1"/>
</dbReference>
<keyword evidence="3" id="KW-0808">Transferase</keyword>
<feature type="domain" description="Glycosyltransferase 2-like" evidence="4">
    <location>
        <begin position="13"/>
        <end position="95"/>
    </location>
</feature>
<dbReference type="Proteomes" id="UP000679284">
    <property type="component" value="Plasmid unnamed1"/>
</dbReference>
<evidence type="ECO:0000313" key="6">
    <source>
        <dbReference type="Proteomes" id="UP000679284"/>
    </source>
</evidence>
<dbReference type="InterPro" id="IPR029044">
    <property type="entry name" value="Nucleotide-diphossugar_trans"/>
</dbReference>
<dbReference type="Pfam" id="PF00535">
    <property type="entry name" value="Glycos_transf_2"/>
    <property type="match status" value="1"/>
</dbReference>
<evidence type="ECO:0000256" key="1">
    <source>
        <dbReference type="ARBA" id="ARBA00006739"/>
    </source>
</evidence>
<dbReference type="EMBL" id="CP047290">
    <property type="protein sequence ID" value="QUS37125.1"/>
    <property type="molecule type" value="Genomic_DNA"/>
</dbReference>
<dbReference type="PANTHER" id="PTHR43179:SF12">
    <property type="entry name" value="GALACTOFURANOSYLTRANSFERASE GLFT2"/>
    <property type="match status" value="1"/>
</dbReference>
<name>A0A8J8MUU2_9RHOB</name>
<evidence type="ECO:0000256" key="2">
    <source>
        <dbReference type="ARBA" id="ARBA00022676"/>
    </source>
</evidence>
<geneLocation type="plasmid" evidence="5 6">
    <name>unnamed1</name>
</geneLocation>
<dbReference type="KEGG" id="fap:GR316_12195"/>
<keyword evidence="5" id="KW-0614">Plasmid</keyword>
<dbReference type="GO" id="GO:0016757">
    <property type="term" value="F:glycosyltransferase activity"/>
    <property type="evidence" value="ECO:0007669"/>
    <property type="project" value="UniProtKB-KW"/>
</dbReference>
<dbReference type="PANTHER" id="PTHR43179">
    <property type="entry name" value="RHAMNOSYLTRANSFERASE WBBL"/>
    <property type="match status" value="1"/>
</dbReference>
<dbReference type="Gene3D" id="3.90.550.10">
    <property type="entry name" value="Spore Coat Polysaccharide Biosynthesis Protein SpsA, Chain A"/>
    <property type="match status" value="1"/>
</dbReference>
<dbReference type="AlphaFoldDB" id="A0A8J8MUU2"/>
<evidence type="ECO:0000313" key="5">
    <source>
        <dbReference type="EMBL" id="QUS37125.1"/>
    </source>
</evidence>
<keyword evidence="2" id="KW-0328">Glycosyltransferase</keyword>
<organism evidence="5 6">
    <name type="scientific">Falsirhodobacter algicola</name>
    <dbReference type="NCBI Taxonomy" id="2692330"/>
    <lineage>
        <taxon>Bacteria</taxon>
        <taxon>Pseudomonadati</taxon>
        <taxon>Pseudomonadota</taxon>
        <taxon>Alphaproteobacteria</taxon>
        <taxon>Rhodobacterales</taxon>
        <taxon>Paracoccaceae</taxon>
        <taxon>Falsirhodobacter</taxon>
    </lineage>
</organism>
<dbReference type="SUPFAM" id="SSF53448">
    <property type="entry name" value="Nucleotide-diphospho-sugar transferases"/>
    <property type="match status" value="1"/>
</dbReference>
<proteinExistence type="inferred from homology"/>
<accession>A0A8J8MUU2</accession>
<evidence type="ECO:0000259" key="4">
    <source>
        <dbReference type="Pfam" id="PF00535"/>
    </source>
</evidence>
<reference evidence="5" key="1">
    <citation type="submission" date="2020-01" db="EMBL/GenBank/DDBJ databases">
        <authorList>
            <person name="Yang Y."/>
            <person name="Kwon Y.M."/>
        </authorList>
    </citation>
    <scope>NUCLEOTIDE SEQUENCE</scope>
    <source>
        <strain evidence="5">PG104</strain>
        <plasmid evidence="5">unnamed1</plasmid>
    </source>
</reference>
<protein>
    <submittedName>
        <fullName evidence="5">Glycosyltransferase</fullName>
    </submittedName>
</protein>
<keyword evidence="6" id="KW-1185">Reference proteome</keyword>
<comment type="similarity">
    <text evidence="1">Belongs to the glycosyltransferase 2 family.</text>
</comment>